<feature type="signal peptide" evidence="2">
    <location>
        <begin position="1"/>
        <end position="20"/>
    </location>
</feature>
<feature type="region of interest" description="Disordered" evidence="1">
    <location>
        <begin position="75"/>
        <end position="129"/>
    </location>
</feature>
<name>A2IAB8_XENCH</name>
<protein>
    <submittedName>
        <fullName evidence="3">Glycine-rich secreted salivary protein</fullName>
    </submittedName>
</protein>
<dbReference type="AlphaFoldDB" id="A2IAB8"/>
<evidence type="ECO:0000256" key="1">
    <source>
        <dbReference type="SAM" id="MobiDB-lite"/>
    </source>
</evidence>
<evidence type="ECO:0000313" key="3">
    <source>
        <dbReference type="EMBL" id="ABM55438.1"/>
    </source>
</evidence>
<dbReference type="EMBL" id="EF179432">
    <property type="protein sequence ID" value="ABM55438.1"/>
    <property type="molecule type" value="mRNA"/>
</dbReference>
<feature type="chain" id="PRO_5002643854" evidence="2">
    <location>
        <begin position="21"/>
        <end position="129"/>
    </location>
</feature>
<reference evidence="3" key="1">
    <citation type="journal article" date="2007" name="BMC Genomics">
        <title>An insight into the sialome of the oriental rat flea, Xenopsylla cheopis (Rots).</title>
        <authorList>
            <person name="Andersen J.F."/>
            <person name="Hinnebusch B.J."/>
            <person name="Lucas D.A."/>
            <person name="Conrads T.P."/>
            <person name="Veenstra T.D."/>
            <person name="Pham V.M."/>
            <person name="Ribeiro J.M."/>
        </authorList>
    </citation>
    <scope>NUCLEOTIDE SEQUENCE</scope>
    <source>
        <tissue evidence="3">Salivary gland</tissue>
    </source>
</reference>
<feature type="compositionally biased region" description="Polar residues" evidence="1">
    <location>
        <begin position="114"/>
        <end position="129"/>
    </location>
</feature>
<proteinExistence type="evidence at transcript level"/>
<feature type="region of interest" description="Disordered" evidence="1">
    <location>
        <begin position="30"/>
        <end position="52"/>
    </location>
</feature>
<organism evidence="3">
    <name type="scientific">Xenopsylla cheopis</name>
    <name type="common">Oriental rat flea</name>
    <name type="synonym">Pulex cheopis</name>
    <dbReference type="NCBI Taxonomy" id="163159"/>
    <lineage>
        <taxon>Eukaryota</taxon>
        <taxon>Metazoa</taxon>
        <taxon>Ecdysozoa</taxon>
        <taxon>Arthropoda</taxon>
        <taxon>Hexapoda</taxon>
        <taxon>Insecta</taxon>
        <taxon>Pterygota</taxon>
        <taxon>Neoptera</taxon>
        <taxon>Endopterygota</taxon>
        <taxon>Siphonaptera</taxon>
        <taxon>Pulicidae</taxon>
        <taxon>Xenopsyllinae</taxon>
        <taxon>Xenopsylla</taxon>
    </lineage>
</organism>
<evidence type="ECO:0000256" key="2">
    <source>
        <dbReference type="SAM" id="SignalP"/>
    </source>
</evidence>
<sequence length="129" mass="12834">MNSKFASIFLILLVISAVYSAKSNTNVMTNTGGSNSRGIKRPGNPHGAPTHTISGGGKALAGVGLAAGLGIAGAGLPSSEEEEPKAKPVAKNLGGKQPGHTVSIPAGSGITPPKTLTNTQQGFGHSTYT</sequence>
<accession>A2IAB8</accession>
<keyword evidence="2" id="KW-0732">Signal</keyword>